<evidence type="ECO:0000313" key="2">
    <source>
        <dbReference type="EMBL" id="QEU94556.1"/>
    </source>
</evidence>
<dbReference type="KEGG" id="ska:CP970_29960"/>
<gene>
    <name evidence="2" type="ORF">CP970_29960</name>
</gene>
<evidence type="ECO:0000256" key="1">
    <source>
        <dbReference type="SAM" id="MobiDB-lite"/>
    </source>
</evidence>
<proteinExistence type="predicted"/>
<protein>
    <submittedName>
        <fullName evidence="2">Uncharacterized protein</fullName>
    </submittedName>
</protein>
<evidence type="ECO:0000313" key="3">
    <source>
        <dbReference type="Proteomes" id="UP000325529"/>
    </source>
</evidence>
<feature type="region of interest" description="Disordered" evidence="1">
    <location>
        <begin position="1"/>
        <end position="42"/>
    </location>
</feature>
<keyword evidence="3" id="KW-1185">Reference proteome</keyword>
<organism evidence="2 3">
    <name type="scientific">Streptomyces kanamyceticus</name>
    <dbReference type="NCBI Taxonomy" id="1967"/>
    <lineage>
        <taxon>Bacteria</taxon>
        <taxon>Bacillati</taxon>
        <taxon>Actinomycetota</taxon>
        <taxon>Actinomycetes</taxon>
        <taxon>Kitasatosporales</taxon>
        <taxon>Streptomycetaceae</taxon>
        <taxon>Streptomyces</taxon>
    </lineage>
</organism>
<dbReference type="Proteomes" id="UP000325529">
    <property type="component" value="Chromosome"/>
</dbReference>
<reference evidence="2 3" key="1">
    <citation type="submission" date="2017-09" db="EMBL/GenBank/DDBJ databases">
        <authorList>
            <person name="Lee N."/>
            <person name="Cho B.-K."/>
        </authorList>
    </citation>
    <scope>NUCLEOTIDE SEQUENCE [LARGE SCALE GENOMIC DNA]</scope>
    <source>
        <strain evidence="2 3">ATCC 12853</strain>
    </source>
</reference>
<accession>A0A5J6GNF4</accession>
<sequence>MIDDAYGAQATGCRPLPRSRSMSQTGPGSWSRKSHTEAPRRSTTMNLITDVLAGLVHFVGWLV</sequence>
<name>A0A5J6GNF4_STRKN</name>
<dbReference type="AlphaFoldDB" id="A0A5J6GNF4"/>
<dbReference type="EMBL" id="CP023699">
    <property type="protein sequence ID" value="QEU94556.1"/>
    <property type="molecule type" value="Genomic_DNA"/>
</dbReference>